<evidence type="ECO:0000259" key="8">
    <source>
        <dbReference type="Pfam" id="PF12696"/>
    </source>
</evidence>
<feature type="transmembrane region" description="Helical" evidence="7">
    <location>
        <begin position="113"/>
        <end position="134"/>
    </location>
</feature>
<dbReference type="PANTHER" id="PTHR37937:SF1">
    <property type="entry name" value="CONJUGATIVE TRANSFER: DNA TRANSPORT"/>
    <property type="match status" value="1"/>
</dbReference>
<dbReference type="GO" id="GO:0005886">
    <property type="term" value="C:plasma membrane"/>
    <property type="evidence" value="ECO:0007669"/>
    <property type="project" value="UniProtKB-SubCell"/>
</dbReference>
<evidence type="ECO:0000256" key="7">
    <source>
        <dbReference type="SAM" id="Phobius"/>
    </source>
</evidence>
<evidence type="ECO:0000259" key="9">
    <source>
        <dbReference type="Pfam" id="PF14293"/>
    </source>
</evidence>
<feature type="domain" description="YWFCY" evidence="9">
    <location>
        <begin position="12"/>
        <end position="138"/>
    </location>
</feature>
<accession>A0A2S4N5B6</accession>
<dbReference type="AlphaFoldDB" id="A0A2S4N5B6"/>
<dbReference type="InterPro" id="IPR027417">
    <property type="entry name" value="P-loop_NTPase"/>
</dbReference>
<dbReference type="InterPro" id="IPR032689">
    <property type="entry name" value="TraG-D_C"/>
</dbReference>
<keyword evidence="4 7" id="KW-1133">Transmembrane helix</keyword>
<dbReference type="OrthoDB" id="102453at2"/>
<dbReference type="Gene3D" id="3.40.50.300">
    <property type="entry name" value="P-loop containing nucleotide triphosphate hydrolases"/>
    <property type="match status" value="1"/>
</dbReference>
<dbReference type="Pfam" id="PF12696">
    <property type="entry name" value="TraG-D_C"/>
    <property type="match status" value="1"/>
</dbReference>
<evidence type="ECO:0000256" key="5">
    <source>
        <dbReference type="ARBA" id="ARBA00023136"/>
    </source>
</evidence>
<feature type="compositionally biased region" description="Low complexity" evidence="6">
    <location>
        <begin position="673"/>
        <end position="684"/>
    </location>
</feature>
<feature type="transmembrane region" description="Helical" evidence="7">
    <location>
        <begin position="12"/>
        <end position="29"/>
    </location>
</feature>
<dbReference type="Proteomes" id="UP000237056">
    <property type="component" value="Unassembled WGS sequence"/>
</dbReference>
<proteinExistence type="predicted"/>
<evidence type="ECO:0000256" key="1">
    <source>
        <dbReference type="ARBA" id="ARBA00004651"/>
    </source>
</evidence>
<feature type="region of interest" description="Disordered" evidence="6">
    <location>
        <begin position="666"/>
        <end position="699"/>
    </location>
</feature>
<feature type="domain" description="TraD/TraG TraM recognition site" evidence="8">
    <location>
        <begin position="468"/>
        <end position="582"/>
    </location>
</feature>
<reference evidence="10 11" key="1">
    <citation type="submission" date="2018-01" db="EMBL/GenBank/DDBJ databases">
        <title>Genomic Encyclopedia of Type Strains, Phase I: the one thousand microbial genomes (KMG-I) project.</title>
        <authorList>
            <person name="Goeker M."/>
        </authorList>
    </citation>
    <scope>NUCLEOTIDE SEQUENCE [LARGE SCALE GENOMIC DNA]</scope>
    <source>
        <strain evidence="10 11">DSM 17960</strain>
    </source>
</reference>
<dbReference type="CDD" id="cd01127">
    <property type="entry name" value="TrwB_TraG_TraD_VirD4"/>
    <property type="match status" value="1"/>
</dbReference>
<evidence type="ECO:0000313" key="10">
    <source>
        <dbReference type="EMBL" id="POS00917.1"/>
    </source>
</evidence>
<keyword evidence="11" id="KW-1185">Reference proteome</keyword>
<dbReference type="SUPFAM" id="SSF52540">
    <property type="entry name" value="P-loop containing nucleoside triphosphate hydrolases"/>
    <property type="match status" value="1"/>
</dbReference>
<dbReference type="Pfam" id="PF14293">
    <property type="entry name" value="YWFCY"/>
    <property type="match status" value="1"/>
</dbReference>
<evidence type="ECO:0000313" key="11">
    <source>
        <dbReference type="Proteomes" id="UP000237056"/>
    </source>
</evidence>
<dbReference type="InterPro" id="IPR051539">
    <property type="entry name" value="T4SS-coupling_protein"/>
</dbReference>
<keyword evidence="3 7" id="KW-0812">Transmembrane</keyword>
<evidence type="ECO:0000256" key="3">
    <source>
        <dbReference type="ARBA" id="ARBA00022692"/>
    </source>
</evidence>
<evidence type="ECO:0000256" key="6">
    <source>
        <dbReference type="SAM" id="MobiDB-lite"/>
    </source>
</evidence>
<keyword evidence="2" id="KW-1003">Cell membrane</keyword>
<organism evidence="10 11">
    <name type="scientific">Flavobacterium croceum DSM 17960</name>
    <dbReference type="NCBI Taxonomy" id="1121886"/>
    <lineage>
        <taxon>Bacteria</taxon>
        <taxon>Pseudomonadati</taxon>
        <taxon>Bacteroidota</taxon>
        <taxon>Flavobacteriia</taxon>
        <taxon>Flavobacteriales</taxon>
        <taxon>Flavobacteriaceae</taxon>
        <taxon>Flavobacterium</taxon>
    </lineage>
</organism>
<gene>
    <name evidence="10" type="ORF">Q361_11720</name>
</gene>
<evidence type="ECO:0000256" key="2">
    <source>
        <dbReference type="ARBA" id="ARBA00022475"/>
    </source>
</evidence>
<comment type="caution">
    <text evidence="10">The sequence shown here is derived from an EMBL/GenBank/DDBJ whole genome shotgun (WGS) entry which is preliminary data.</text>
</comment>
<sequence>MDKDQFQKYKQLGMGFAFFFFVVDIYYNYLEYFISINYKHPLVFSILKVIRNTGLLNHPVYIKIAIIILLFLFVLLDTGRKDSKMDKNVAIQYAVMATVLFLSTAFVIPFLNVFFYCLFVLASVLFIVVSFNNLHRLLPTNVMSDRLNKVNKTFEQTQELIENELSVNIPYQYVKEYKITNRNKREIMEPVLEQGYINFIAPDRASIIFGKPGSGKSYSFNEEFIRQFIMKGFSFVNYDFKFPTLTNIAYNYYMRYKDDEGSYAKYPKATFATINIDDPRYSERCNPLAVNILTTKAQAIDAVYTIFYNIDKKSATSQDFFQMSAMAITSASLWFLRTYKEGKYCSFPHLIEFIQNPDEKILKILDYYPDLRYFTSSFSDALSKKSFEQLSGQTASARIPLGKCATPEMFYVMTDPDNTGVDLRVNRKENVTVLNLANNPETQKTNAPAIGLYMSQASKLINAQQRVPCCFHVDELPTIFINGLNTLIATGRSNKVCTVLAVQDYSQLVQEYGKEIAETIYSTIGNVVSGAVSNETAERIAKNVGKMNYQTQSISINNESTSTSFNTNREYMIPPEDITQFSQGEFVGILVDTFKQPLPHKVFRGMVSPSKSDLGSLEVPMLHPEIDAQYLFDYQKKIQDEVRELIEDECERINLENYEKANEALEKDQENLQAQYQQDTQDATFGEEDQPEESVEPYTEPIPPIEAIPPMEEFPPIDTFSDSGMDFENQTMYYKQMQEPVQSNENETQLNQGFISAILKNAKPIELDNVEPEELE</sequence>
<dbReference type="InterPro" id="IPR025988">
    <property type="entry name" value="YWFCY_dom"/>
</dbReference>
<dbReference type="RefSeq" id="WP_103726874.1">
    <property type="nucleotide sequence ID" value="NZ_PQNY01000017.1"/>
</dbReference>
<dbReference type="EMBL" id="PQNY01000017">
    <property type="protein sequence ID" value="POS00917.1"/>
    <property type="molecule type" value="Genomic_DNA"/>
</dbReference>
<keyword evidence="5 7" id="KW-0472">Membrane</keyword>
<comment type="subcellular location">
    <subcellularLocation>
        <location evidence="1">Cell membrane</location>
        <topology evidence="1">Multi-pass membrane protein</topology>
    </subcellularLocation>
</comment>
<evidence type="ECO:0000256" key="4">
    <source>
        <dbReference type="ARBA" id="ARBA00022989"/>
    </source>
</evidence>
<name>A0A2S4N5B6_9FLAO</name>
<feature type="transmembrane region" description="Helical" evidence="7">
    <location>
        <begin position="60"/>
        <end position="78"/>
    </location>
</feature>
<protein>
    <submittedName>
        <fullName evidence="10">Type IV secretory pathway TraG/TraD family ATPase VirD4</fullName>
    </submittedName>
</protein>
<dbReference type="PANTHER" id="PTHR37937">
    <property type="entry name" value="CONJUGATIVE TRANSFER: DNA TRANSPORT"/>
    <property type="match status" value="1"/>
</dbReference>
<feature type="compositionally biased region" description="Acidic residues" evidence="6">
    <location>
        <begin position="685"/>
        <end position="695"/>
    </location>
</feature>